<keyword evidence="2" id="KW-0548">Nucleotidyltransferase</keyword>
<comment type="caution">
    <text evidence="2">The sequence shown here is derived from an EMBL/GenBank/DDBJ whole genome shotgun (WGS) entry which is preliminary data.</text>
</comment>
<name>A0ABQ6IS00_9MICO</name>
<dbReference type="GO" id="GO:0016779">
    <property type="term" value="F:nucleotidyltransferase activity"/>
    <property type="evidence" value="ECO:0007669"/>
    <property type="project" value="UniProtKB-KW"/>
</dbReference>
<organism evidence="2 3">
    <name type="scientific">Mobilicoccus caccae</name>
    <dbReference type="NCBI Taxonomy" id="1859295"/>
    <lineage>
        <taxon>Bacteria</taxon>
        <taxon>Bacillati</taxon>
        <taxon>Actinomycetota</taxon>
        <taxon>Actinomycetes</taxon>
        <taxon>Micrococcales</taxon>
        <taxon>Dermatophilaceae</taxon>
        <taxon>Mobilicoccus</taxon>
    </lineage>
</organism>
<feature type="domain" description="Nucleotidyl transferase" evidence="1">
    <location>
        <begin position="3"/>
        <end position="229"/>
    </location>
</feature>
<evidence type="ECO:0000259" key="1">
    <source>
        <dbReference type="Pfam" id="PF00483"/>
    </source>
</evidence>
<evidence type="ECO:0000313" key="3">
    <source>
        <dbReference type="Proteomes" id="UP001157126"/>
    </source>
</evidence>
<dbReference type="InterPro" id="IPR005835">
    <property type="entry name" value="NTP_transferase_dom"/>
</dbReference>
<dbReference type="SUPFAM" id="SSF53448">
    <property type="entry name" value="Nucleotide-diphospho-sugar transferases"/>
    <property type="match status" value="1"/>
</dbReference>
<reference evidence="3" key="1">
    <citation type="journal article" date="2019" name="Int. J. Syst. Evol. Microbiol.">
        <title>The Global Catalogue of Microorganisms (GCM) 10K type strain sequencing project: providing services to taxonomists for standard genome sequencing and annotation.</title>
        <authorList>
            <consortium name="The Broad Institute Genomics Platform"/>
            <consortium name="The Broad Institute Genome Sequencing Center for Infectious Disease"/>
            <person name="Wu L."/>
            <person name="Ma J."/>
        </authorList>
    </citation>
    <scope>NUCLEOTIDE SEQUENCE [LARGE SCALE GENOMIC DNA]</scope>
    <source>
        <strain evidence="3">NBRC 113072</strain>
    </source>
</reference>
<dbReference type="PANTHER" id="PTHR47183:SF3">
    <property type="entry name" value="TRANSFERASE"/>
    <property type="match status" value="1"/>
</dbReference>
<proteinExistence type="predicted"/>
<dbReference type="Pfam" id="PF00483">
    <property type="entry name" value="NTP_transferase"/>
    <property type="match status" value="1"/>
</dbReference>
<gene>
    <name evidence="2" type="ORF">GCM10025883_27450</name>
</gene>
<keyword evidence="3" id="KW-1185">Reference proteome</keyword>
<protein>
    <submittedName>
        <fullName evidence="2">Glucose-1-phosphate cytidylyltransferase</fullName>
    </submittedName>
</protein>
<sequence length="272" mass="30432">MKVVLFCGGFGMRMREGADDIPKPMAMVGDRPLIWHVMRYYAHFGHTEFILAMGFGAKHIARYFLEYEEAYSNDFVIDSGEVDYLTTDVADWKITFVHTGIDTPIGERLHRVAPHIGDDEVFLANYADVLTDAPLDRMVEEFVAGDSLVSLLAVPPQSAFHIVDVNGDNIVRGIRSISEVPVRENGGYFVMRREVLDELRPGHDLVGDTLTRLSAQGQVRAYPYDGFWMPADTVKERVALENLATSGEAPWQLWRENGALAKMPPSALLSGR</sequence>
<dbReference type="EMBL" id="BSUO01000001">
    <property type="protein sequence ID" value="GMA40700.1"/>
    <property type="molecule type" value="Genomic_DNA"/>
</dbReference>
<evidence type="ECO:0000313" key="2">
    <source>
        <dbReference type="EMBL" id="GMA40700.1"/>
    </source>
</evidence>
<dbReference type="InterPro" id="IPR013446">
    <property type="entry name" value="G1P_cyt_trans-like"/>
</dbReference>
<dbReference type="PANTHER" id="PTHR47183">
    <property type="entry name" value="GLUCOSE-1-PHOSPHATE CYTIDYLYLTRANSFERASE-RELATED"/>
    <property type="match status" value="1"/>
</dbReference>
<dbReference type="RefSeq" id="WP_284304355.1">
    <property type="nucleotide sequence ID" value="NZ_BSUO01000001.1"/>
</dbReference>
<keyword evidence="2" id="KW-0808">Transferase</keyword>
<accession>A0ABQ6IS00</accession>
<dbReference type="InterPro" id="IPR029044">
    <property type="entry name" value="Nucleotide-diphossugar_trans"/>
</dbReference>
<dbReference type="Proteomes" id="UP001157126">
    <property type="component" value="Unassembled WGS sequence"/>
</dbReference>
<dbReference type="Gene3D" id="3.90.550.10">
    <property type="entry name" value="Spore Coat Polysaccharide Biosynthesis Protein SpsA, Chain A"/>
    <property type="match status" value="1"/>
</dbReference>